<dbReference type="GO" id="GO:0008017">
    <property type="term" value="F:microtubule binding"/>
    <property type="evidence" value="ECO:0007669"/>
    <property type="project" value="InterPro"/>
</dbReference>
<dbReference type="GO" id="GO:0035556">
    <property type="term" value="P:intracellular signal transduction"/>
    <property type="evidence" value="ECO:0007669"/>
    <property type="project" value="InterPro"/>
</dbReference>
<feature type="region of interest" description="Disordered" evidence="1">
    <location>
        <begin position="671"/>
        <end position="719"/>
    </location>
</feature>
<dbReference type="InterPro" id="IPR043188">
    <property type="entry name" value="DCDC1"/>
</dbReference>
<evidence type="ECO:0000313" key="3">
    <source>
        <dbReference type="Proteomes" id="UP000054324"/>
    </source>
</evidence>
<dbReference type="OrthoDB" id="16290at2759"/>
<dbReference type="GO" id="GO:0030496">
    <property type="term" value="C:midbody"/>
    <property type="evidence" value="ECO:0007669"/>
    <property type="project" value="TreeGrafter"/>
</dbReference>
<dbReference type="STRING" id="6198.A0A075A0B5"/>
<name>A0A075A0B5_OPIVI</name>
<dbReference type="KEGG" id="ovi:T265_01264"/>
<dbReference type="Proteomes" id="UP000054324">
    <property type="component" value="Unassembled WGS sequence"/>
</dbReference>
<gene>
    <name evidence="2" type="ORF">T265_01264</name>
</gene>
<dbReference type="AlphaFoldDB" id="A0A075A0B5"/>
<dbReference type="RefSeq" id="XP_009163513.1">
    <property type="nucleotide sequence ID" value="XM_009165249.1"/>
</dbReference>
<dbReference type="Gene3D" id="3.10.20.230">
    <property type="entry name" value="Doublecortin domain"/>
    <property type="match status" value="1"/>
</dbReference>
<dbReference type="EMBL" id="KL596631">
    <property type="protein sequence ID" value="KER32786.1"/>
    <property type="molecule type" value="Genomic_DNA"/>
</dbReference>
<dbReference type="PANTHER" id="PTHR46302:SF3">
    <property type="entry name" value="DOUBLECORTIN DOMAIN-CONTAINING PROTEIN 1"/>
    <property type="match status" value="1"/>
</dbReference>
<keyword evidence="3" id="KW-1185">Reference proteome</keyword>
<evidence type="ECO:0000256" key="1">
    <source>
        <dbReference type="SAM" id="MobiDB-lite"/>
    </source>
</evidence>
<dbReference type="SUPFAM" id="SSF89837">
    <property type="entry name" value="Doublecortin (DC)"/>
    <property type="match status" value="1"/>
</dbReference>
<dbReference type="InterPro" id="IPR036572">
    <property type="entry name" value="Doublecortin_dom_sf"/>
</dbReference>
<evidence type="ECO:0008006" key="4">
    <source>
        <dbReference type="Google" id="ProtNLM"/>
    </source>
</evidence>
<reference evidence="2 3" key="1">
    <citation type="submission" date="2013-11" db="EMBL/GenBank/DDBJ databases">
        <title>Opisthorchis viverrini - life in the bile duct.</title>
        <authorList>
            <person name="Young N.D."/>
            <person name="Nagarajan N."/>
            <person name="Lin S.J."/>
            <person name="Korhonen P.K."/>
            <person name="Jex A.R."/>
            <person name="Hall R.S."/>
            <person name="Safavi-Hemami H."/>
            <person name="Kaewkong W."/>
            <person name="Bertrand D."/>
            <person name="Gao S."/>
            <person name="Seet Q."/>
            <person name="Wongkham S."/>
            <person name="Teh B.T."/>
            <person name="Wongkham C."/>
            <person name="Intapan P.M."/>
            <person name="Maleewong W."/>
            <person name="Yang X."/>
            <person name="Hu M."/>
            <person name="Wang Z."/>
            <person name="Hofmann A."/>
            <person name="Sternberg P.W."/>
            <person name="Tan P."/>
            <person name="Wang J."/>
            <person name="Gasser R.B."/>
        </authorList>
    </citation>
    <scope>NUCLEOTIDE SEQUENCE [LARGE SCALE GENOMIC DNA]</scope>
</reference>
<feature type="compositionally biased region" description="Low complexity" evidence="1">
    <location>
        <begin position="677"/>
        <end position="688"/>
    </location>
</feature>
<accession>A0A075A0B5</accession>
<dbReference type="CTD" id="20315452"/>
<dbReference type="GeneID" id="20315452"/>
<evidence type="ECO:0000313" key="2">
    <source>
        <dbReference type="EMBL" id="KER32786.1"/>
    </source>
</evidence>
<dbReference type="GO" id="GO:1902412">
    <property type="term" value="P:regulation of mitotic cytokinesis"/>
    <property type="evidence" value="ECO:0007669"/>
    <property type="project" value="InterPro"/>
</dbReference>
<organism evidence="2 3">
    <name type="scientific">Opisthorchis viverrini</name>
    <name type="common">Southeast Asian liver fluke</name>
    <dbReference type="NCBI Taxonomy" id="6198"/>
    <lineage>
        <taxon>Eukaryota</taxon>
        <taxon>Metazoa</taxon>
        <taxon>Spiralia</taxon>
        <taxon>Lophotrochozoa</taxon>
        <taxon>Platyhelminthes</taxon>
        <taxon>Trematoda</taxon>
        <taxon>Digenea</taxon>
        <taxon>Opisthorchiida</taxon>
        <taxon>Opisthorchiata</taxon>
        <taxon>Opisthorchiidae</taxon>
        <taxon>Opisthorchis</taxon>
    </lineage>
</organism>
<sequence length="972" mass="110226">MNLKKMVHCRLNQLIGLEGRRYNLHKCSKNYTTNLIYPRWWSEQVHKAVSDRHNTASRFGNGSVLLDQSTVRLGLANPVTTFYTIDGTPIHHVDDLHAWIEQNIDSIHKQALLWHRWYSQELLKDEAVEITDNLLGINQASESLEETIHRHSLDLRVIETAYKRVPSTKPVSRAIYTGHPDVKKMMESLSVSTNNTKLLIVIVSFQGILDGTKFGSSKNVCLKPMQLDLPDLDVYPTVTLTSHGRVFQIGDSEGPGENTLYVLVIKIVGLDGLKRISQCTFRVSGEPEATPSGNYGAGVVLNPWAECALLGCYPVNCSLSADRLTDSIKINALRHDKRCLLVVSAYTQIDISCWIGFTPFNDQQRSPFSIPNLFLTLLIVRNCGIVWLQKGCLANSCYVLLLYIPFSMNALRWLGRVLIMSEDYLPRLTPFTQQYWIWTTENRTFLTKANTNTTESKPFRLVTAYEIFGNQIRSDLFESDTSSFEDIAQIQIRSRPGPLKNYFTNVCPKLQVNILPVLDDSEFDNKKDYTDLQSSHPIAHCYISLKSLNVIDDVSNSQISSTPCKLLMDSPTQQSTKESEEDDRGDEGHGVGNKAEYGFSACVYLIKKRSSDTENHMVLPPTEDESTQNEENLPNWVTFPIEVWASCGEEFVPLHKIYDDSEWIKSRLEAEKKADESSAPITSDSSTSFNSLRDDGSNSRLQDPQPAPERPKPNLPLTAPVYKQPQRKRIFVYKNREVPSKNVLVWGDNLDAMMQDASSKLGCTKNPDRFCTLDGNRINQLKDLRQDQIVCLVCCGERFIVPKEIRQAQISANWVRARRKYGPEATDIVVQTRTHPFVNVDPFELPNFAQQKQSQQQQTNQRGVTTDHQLTHLRFDPYHISYHSAVTPFRCLAATPPEAGTRARILPGCPSLDRRNRDADVGLEPRTFQSVNSRFNQCAISSPCYDFIHIIPPILNVCTFLRTANRSIRRNL</sequence>
<proteinExistence type="predicted"/>
<dbReference type="PANTHER" id="PTHR46302">
    <property type="entry name" value="DOUBLECORTIN DOMAIN-CONTAINING PROTEIN 1"/>
    <property type="match status" value="1"/>
</dbReference>
<feature type="region of interest" description="Disordered" evidence="1">
    <location>
        <begin position="562"/>
        <end position="592"/>
    </location>
</feature>
<protein>
    <recommendedName>
        <fullName evidence="4">Doublecortin domain-containing protein</fullName>
    </recommendedName>
</protein>